<dbReference type="HOGENOM" id="CLU_558765_0_0_11"/>
<dbReference type="SUPFAM" id="SSF56300">
    <property type="entry name" value="Metallo-dependent phosphatases"/>
    <property type="match status" value="1"/>
</dbReference>
<feature type="domain" description="Calcineurin-like phosphoesterase" evidence="4">
    <location>
        <begin position="273"/>
        <end position="441"/>
    </location>
</feature>
<dbReference type="eggNOG" id="COG1408">
    <property type="taxonomic scope" value="Bacteria"/>
</dbReference>
<feature type="region of interest" description="Disordered" evidence="2">
    <location>
        <begin position="523"/>
        <end position="546"/>
    </location>
</feature>
<dbReference type="EMBL" id="ACLF03000002">
    <property type="protein sequence ID" value="EFQ84648.1"/>
    <property type="molecule type" value="Genomic_DNA"/>
</dbReference>
<dbReference type="InterPro" id="IPR024654">
    <property type="entry name" value="Calcineurin-like_PHP_lpxH"/>
</dbReference>
<feature type="transmembrane region" description="Helical" evidence="3">
    <location>
        <begin position="129"/>
        <end position="151"/>
    </location>
</feature>
<feature type="transmembrane region" description="Helical" evidence="3">
    <location>
        <begin position="172"/>
        <end position="190"/>
    </location>
</feature>
<dbReference type="Pfam" id="PF12850">
    <property type="entry name" value="Metallophos_2"/>
    <property type="match status" value="1"/>
</dbReference>
<name>E2S8Z3_9ACTN</name>
<protein>
    <submittedName>
        <fullName evidence="5">Ser/Thr phosphatase family protein</fullName>
    </submittedName>
</protein>
<evidence type="ECO:0000313" key="6">
    <source>
        <dbReference type="Proteomes" id="UP000003111"/>
    </source>
</evidence>
<evidence type="ECO:0000256" key="1">
    <source>
        <dbReference type="ARBA" id="ARBA00008950"/>
    </source>
</evidence>
<sequence>MARGVEGRAATVRRLVAAAVLLAVAVPTGLGVARASFLASEQSVSIGAHDATVRPNFTSAAVLEAGPLLPQLRLPLDDTPLGIGARIELGGSEARSLDEVITNDAVIASQPEGEIAAVTEAIGQMARQAVLRGVGVALLVSAALVVAWRAVGADRRAALARSWRRPSRGQGAAGAGVLATVLAGGVLVAVSSPAIPDQDVSWIPVTDVFTTLPDDPILDRLELSDGAATRSGRSLIEGALRTYRESNAFYDRLVETAEDVEVRTPEEGQTTALVVTDRHSNVAMDPVARQLAENAEAELLIDLGDDTSNGASWEQFSINSLAREFEGFDVVAVAGNHDQGPIIPDLMQRRGFELLAGEPKDVAGIRFLGASDPRSSGLTQGYTGDESDNIAAIRDQDAELTRTACDDGDVAVVAVHSSAQARQLRESGCVDLVLSGHLHRQVGPDVTITDDGEATVSLTTGTTGGAVYAFALGTGLRREAQMTLVTFEDGRPVGLQIIDVQPGGTISVQEYVTLADLIEAAVAGDPELDPDVPLPPEPEPEPEPTG</sequence>
<organism evidence="5 6">
    <name type="scientific">Aeromicrobium marinum DSM 15272</name>
    <dbReference type="NCBI Taxonomy" id="585531"/>
    <lineage>
        <taxon>Bacteria</taxon>
        <taxon>Bacillati</taxon>
        <taxon>Actinomycetota</taxon>
        <taxon>Actinomycetes</taxon>
        <taxon>Propionibacteriales</taxon>
        <taxon>Nocardioidaceae</taxon>
        <taxon>Aeromicrobium</taxon>
    </lineage>
</organism>
<keyword evidence="3" id="KW-0472">Membrane</keyword>
<dbReference type="CDD" id="cd00838">
    <property type="entry name" value="MPP_superfamily"/>
    <property type="match status" value="1"/>
</dbReference>
<evidence type="ECO:0000313" key="5">
    <source>
        <dbReference type="EMBL" id="EFQ84648.1"/>
    </source>
</evidence>
<proteinExistence type="inferred from homology"/>
<evidence type="ECO:0000256" key="3">
    <source>
        <dbReference type="SAM" id="Phobius"/>
    </source>
</evidence>
<comment type="caution">
    <text evidence="5">The sequence shown here is derived from an EMBL/GenBank/DDBJ whole genome shotgun (WGS) entry which is preliminary data.</text>
</comment>
<reference evidence="5" key="1">
    <citation type="submission" date="2010-08" db="EMBL/GenBank/DDBJ databases">
        <authorList>
            <person name="Muzny D."/>
            <person name="Qin X."/>
            <person name="Buhay C."/>
            <person name="Dugan-Rocha S."/>
            <person name="Ding Y."/>
            <person name="Chen G."/>
            <person name="Hawes A."/>
            <person name="Holder M."/>
            <person name="Jhangiani S."/>
            <person name="Johnson A."/>
            <person name="Khan Z."/>
            <person name="Li Z."/>
            <person name="Liu W."/>
            <person name="Liu X."/>
            <person name="Perez L."/>
            <person name="Shen H."/>
            <person name="Wang Q."/>
            <person name="Watt J."/>
            <person name="Xi L."/>
            <person name="Xin Y."/>
            <person name="Zhou J."/>
            <person name="Deng J."/>
            <person name="Jiang H."/>
            <person name="Liu Y."/>
            <person name="Qu J."/>
            <person name="Song X.-Z."/>
            <person name="Zhang L."/>
            <person name="Villasana D."/>
            <person name="Johnson A."/>
            <person name="Liu J."/>
            <person name="Liyanage D."/>
            <person name="Lorensuhewa L."/>
            <person name="Robinson T."/>
            <person name="Song A."/>
            <person name="Song B.-B."/>
            <person name="Dinh H."/>
            <person name="Thornton R."/>
            <person name="Coyle M."/>
            <person name="Francisco L."/>
            <person name="Jackson L."/>
            <person name="Javaid M."/>
            <person name="Korchina V."/>
            <person name="Kovar C."/>
            <person name="Mata R."/>
            <person name="Mathew T."/>
            <person name="Ngo R."/>
            <person name="Nguyen L."/>
            <person name="Nguyen N."/>
            <person name="Okwuonu G."/>
            <person name="Ongeri F."/>
            <person name="Pham C."/>
            <person name="Simmons D."/>
            <person name="Wilczek-Boney K."/>
            <person name="Hale W."/>
            <person name="Jakkamsetti A."/>
            <person name="Pham P."/>
            <person name="Ruth R."/>
            <person name="San Lucas F."/>
            <person name="Warren J."/>
            <person name="Zhang J."/>
            <person name="Zhao Z."/>
            <person name="Zhou C."/>
            <person name="Zhu D."/>
            <person name="Lee S."/>
            <person name="Bess C."/>
            <person name="Blankenburg K."/>
            <person name="Forbes L."/>
            <person name="Fu Q."/>
            <person name="Gubbala S."/>
            <person name="Hirani K."/>
            <person name="Jayaseelan J.C."/>
            <person name="Lara F."/>
            <person name="Munidasa M."/>
            <person name="Palculict T."/>
            <person name="Patil S."/>
            <person name="Pu L.-L."/>
            <person name="Saada N."/>
            <person name="Tang L."/>
            <person name="Weissenberger G."/>
            <person name="Zhu Y."/>
            <person name="Hemphill L."/>
            <person name="Shang Y."/>
            <person name="Youmans B."/>
            <person name="Ayvaz T."/>
            <person name="Ross M."/>
            <person name="Santibanez J."/>
            <person name="Aqrawi P."/>
            <person name="Gross S."/>
            <person name="Joshi V."/>
            <person name="Fowler G."/>
            <person name="Nazareth L."/>
            <person name="Reid J."/>
            <person name="Worley K."/>
            <person name="Petrosino J."/>
            <person name="Highlander S."/>
            <person name="Gibbs R."/>
        </authorList>
    </citation>
    <scope>NUCLEOTIDE SEQUENCE [LARGE SCALE GENOMIC DNA]</scope>
    <source>
        <strain evidence="5">DSM 15272</strain>
    </source>
</reference>
<keyword evidence="3" id="KW-1133">Transmembrane helix</keyword>
<comment type="similarity">
    <text evidence="1">Belongs to the metallophosphoesterase superfamily. YfcE family.</text>
</comment>
<dbReference type="AlphaFoldDB" id="E2S8Z3"/>
<keyword evidence="3" id="KW-0812">Transmembrane</keyword>
<dbReference type="Gene3D" id="3.60.21.10">
    <property type="match status" value="1"/>
</dbReference>
<evidence type="ECO:0000259" key="4">
    <source>
        <dbReference type="Pfam" id="PF12850"/>
    </source>
</evidence>
<dbReference type="STRING" id="585531.HMPREF0063_10501"/>
<accession>E2S8Z3</accession>
<gene>
    <name evidence="5" type="ORF">HMPREF0063_10501</name>
</gene>
<dbReference type="InterPro" id="IPR029052">
    <property type="entry name" value="Metallo-depent_PP-like"/>
</dbReference>
<dbReference type="Proteomes" id="UP000003111">
    <property type="component" value="Unassembled WGS sequence"/>
</dbReference>
<evidence type="ECO:0000256" key="2">
    <source>
        <dbReference type="SAM" id="MobiDB-lite"/>
    </source>
</evidence>
<keyword evidence="6" id="KW-1185">Reference proteome</keyword>